<feature type="domain" description="IcmF-related" evidence="3">
    <location>
        <begin position="593"/>
        <end position="651"/>
    </location>
</feature>
<dbReference type="Pfam" id="PF06761">
    <property type="entry name" value="IcmF-related"/>
    <property type="match status" value="2"/>
</dbReference>
<feature type="domain" description="Type VI secretion system component TssM1 N-terminal" evidence="4">
    <location>
        <begin position="223"/>
        <end position="489"/>
    </location>
</feature>
<reference evidence="6" key="1">
    <citation type="submission" date="2017-10" db="EMBL/GenBank/DDBJ databases">
        <authorList>
            <person name="Kravchenko I.K."/>
            <person name="Grouzdev D.S."/>
        </authorList>
    </citation>
    <scope>NUCLEOTIDE SEQUENCE [LARGE SCALE GENOMIC DNA]</scope>
    <source>
        <strain evidence="6">B2</strain>
    </source>
</reference>
<evidence type="ECO:0000313" key="5">
    <source>
        <dbReference type="EMBL" id="PGH54726.1"/>
    </source>
</evidence>
<gene>
    <name evidence="5" type="primary">icmF</name>
    <name evidence="5" type="ORF">CRT60_33845</name>
</gene>
<dbReference type="PANTHER" id="PTHR36153:SF1">
    <property type="entry name" value="TYPE VI SECRETION SYSTEM COMPONENT TSSM1"/>
    <property type="match status" value="1"/>
</dbReference>
<evidence type="ECO:0000256" key="2">
    <source>
        <dbReference type="SAM" id="Phobius"/>
    </source>
</evidence>
<keyword evidence="6" id="KW-1185">Reference proteome</keyword>
<evidence type="ECO:0000259" key="3">
    <source>
        <dbReference type="Pfam" id="PF06761"/>
    </source>
</evidence>
<sequence length="752" mass="80731">MAEPASPKAGAPATAKTAVRRRKPAAAAPSPYRSARSRWVLSLSGVLALGLAGWLLLPRLAATFAPHLLPTIQPDWSVRLLPLVLALAGWIAVNRRIDARERAANARLLEALAARRDPELKASLEEIGAVRKRLDGVLAQLRKRRGGRYLYQLPWYLVIGAPGSGKTTALANAGLAARPADGTMAGPLAGLGGTRNCDWWFTDRAVLIDTAGRYTTQDSRRAVDGRVWSGLLDLLKEHRPRQPANGVLLTVSIPELTGWTDAERRNHAILIRQRLNELRVQLGVRLPVYLLLTKADLLDGFATFFDPLDREARGQVWGLTLPADEPAPDTSAPGSSAGPLPVFRALYAGLVRRLDERLLDRLHQEPDIRRRSAVFALPLRVAELEPALADIVDTAFGSEHGEETPRLRGLYLTSATQTDASLALLAPEGGPEGGAEGGPEGGPGTGSPASTYFLERLLPDVVFPEANLARVDRRVERARRRRALLSAAAALALALAVGGWWLVSARGNAALLERADAGAAAVEAALRPLDTAPRSLVRVDDADPAAILPALEALRALPFAFDDAQDRPGQVWAGQLWAGEIWTGRLWAGPALAGGLYQGGRIAAPAQEAYRRALRSQFLARIALRLEERLRADWALPDQLRQTLRVYRMITGRMIGGQMAGGQMAGGQMAGGSEPMDAGAMAEWLALDWQRTLPGPANEARRRALGDHLAALFAVGFAPVPPDEVLVARVLEVLAQSTPQASSAQSGRAAQP</sequence>
<feature type="compositionally biased region" description="Gly residues" evidence="1">
    <location>
        <begin position="430"/>
        <end position="445"/>
    </location>
</feature>
<keyword evidence="2" id="KW-0812">Transmembrane</keyword>
<dbReference type="NCBIfam" id="TIGR03348">
    <property type="entry name" value="VI_IcmF"/>
    <property type="match status" value="1"/>
</dbReference>
<evidence type="ECO:0000256" key="1">
    <source>
        <dbReference type="SAM" id="MobiDB-lite"/>
    </source>
</evidence>
<feature type="transmembrane region" description="Helical" evidence="2">
    <location>
        <begin position="76"/>
        <end position="93"/>
    </location>
</feature>
<dbReference type="OrthoDB" id="9758229at2"/>
<feature type="transmembrane region" description="Helical" evidence="2">
    <location>
        <begin position="39"/>
        <end position="56"/>
    </location>
</feature>
<dbReference type="InterPro" id="IPR009612">
    <property type="entry name" value="IcmF-rel"/>
</dbReference>
<evidence type="ECO:0000313" key="6">
    <source>
        <dbReference type="Proteomes" id="UP000225379"/>
    </source>
</evidence>
<dbReference type="SUPFAM" id="SSF52540">
    <property type="entry name" value="P-loop containing nucleoside triphosphate hydrolases"/>
    <property type="match status" value="1"/>
</dbReference>
<dbReference type="EMBL" id="PDKW01000043">
    <property type="protein sequence ID" value="PGH54726.1"/>
    <property type="molecule type" value="Genomic_DNA"/>
</dbReference>
<feature type="transmembrane region" description="Helical" evidence="2">
    <location>
        <begin position="483"/>
        <end position="503"/>
    </location>
</feature>
<dbReference type="InterPro" id="IPR017731">
    <property type="entry name" value="TssM1-like"/>
</dbReference>
<evidence type="ECO:0000259" key="4">
    <source>
        <dbReference type="Pfam" id="PF14331"/>
    </source>
</evidence>
<comment type="caution">
    <text evidence="5">The sequence shown here is derived from an EMBL/GenBank/DDBJ whole genome shotgun (WGS) entry which is preliminary data.</text>
</comment>
<protein>
    <submittedName>
        <fullName evidence="5">Type VI secretion system membrane subunit TssM</fullName>
    </submittedName>
</protein>
<dbReference type="Pfam" id="PF14331">
    <property type="entry name" value="IcmF-related_N"/>
    <property type="match status" value="1"/>
</dbReference>
<dbReference type="AlphaFoldDB" id="A0A2B8B7N0"/>
<dbReference type="Proteomes" id="UP000225379">
    <property type="component" value="Unassembled WGS sequence"/>
</dbReference>
<keyword evidence="2" id="KW-0472">Membrane</keyword>
<accession>A0A2B8B7N0</accession>
<feature type="region of interest" description="Disordered" evidence="1">
    <location>
        <begin position="425"/>
        <end position="448"/>
    </location>
</feature>
<organism evidence="5 6">
    <name type="scientific">Azospirillum palustre</name>
    <dbReference type="NCBI Taxonomy" id="2044885"/>
    <lineage>
        <taxon>Bacteria</taxon>
        <taxon>Pseudomonadati</taxon>
        <taxon>Pseudomonadota</taxon>
        <taxon>Alphaproteobacteria</taxon>
        <taxon>Rhodospirillales</taxon>
        <taxon>Azospirillaceae</taxon>
        <taxon>Azospirillum</taxon>
    </lineage>
</organism>
<proteinExistence type="predicted"/>
<feature type="compositionally biased region" description="Low complexity" evidence="1">
    <location>
        <begin position="1"/>
        <end position="17"/>
    </location>
</feature>
<keyword evidence="2" id="KW-1133">Transmembrane helix</keyword>
<dbReference type="InterPro" id="IPR027417">
    <property type="entry name" value="P-loop_NTPase"/>
</dbReference>
<dbReference type="RefSeq" id="WP_098740734.1">
    <property type="nucleotide sequence ID" value="NZ_PDKW01000043.1"/>
</dbReference>
<feature type="domain" description="IcmF-related" evidence="3">
    <location>
        <begin position="669"/>
        <end position="740"/>
    </location>
</feature>
<dbReference type="InterPro" id="IPR053156">
    <property type="entry name" value="T6SS_TssM-like"/>
</dbReference>
<name>A0A2B8B7N0_9PROT</name>
<dbReference type="InterPro" id="IPR025743">
    <property type="entry name" value="TssM1_N"/>
</dbReference>
<dbReference type="PANTHER" id="PTHR36153">
    <property type="entry name" value="INNER MEMBRANE PROTEIN-RELATED"/>
    <property type="match status" value="1"/>
</dbReference>
<feature type="region of interest" description="Disordered" evidence="1">
    <location>
        <begin position="1"/>
        <end position="29"/>
    </location>
</feature>